<dbReference type="EMBL" id="CP121208">
    <property type="protein sequence ID" value="WFM83327.1"/>
    <property type="molecule type" value="Genomic_DNA"/>
</dbReference>
<evidence type="ECO:0000256" key="1">
    <source>
        <dbReference type="SAM" id="Phobius"/>
    </source>
</evidence>
<keyword evidence="1" id="KW-1133">Transmembrane helix</keyword>
<feature type="transmembrane region" description="Helical" evidence="1">
    <location>
        <begin position="675"/>
        <end position="694"/>
    </location>
</feature>
<evidence type="ECO:0000313" key="3">
    <source>
        <dbReference type="Proteomes" id="UP001215216"/>
    </source>
</evidence>
<sequence length="740" mass="78138">MSAHISSRRGTRMRAIAVVIALVVALGGVFVLPIAKEQFDSTRENFSDSGQLLVVGIPGLRWDQVGADTPNIDAFTRRAAVANLIVVRLEETACPDAGWLTLNTGQISQAPACETVSTPSHSGKPLSQAQWDTLREANDANPFRPKFGLMSRVLEGKKVAAIGRGGAIVTATASGSPSAPAFALGSRSAAQIYADEGMAGADVVFADLGPVGLPHADAGFLAKLRIVFGGGENGEPDHQILREVDRAFGELVDAAGSARVMLIAPGDTGSRARGHVFAYGHARIGATEGSFANSWSTRQPGLLQLTDVVPTIVNAVDGKPSVINNFVGSQVWKSQRPAVDDRRAYLIDAEKKGALTRSVVGVFYALWALSACVSFTLLWRWRVRAGSERAQTMPQWLQGTLLSVASLPTASFLINCVPWWRVDVPALAFVVGVCTIACAIGVLAQSMSHYACRRGTDIFGGAGIVALVMATTIGVDAIFGSVLHSPSVLGDQPQSGGRFYGLSNAPFTVFAVSTIVLAMMAVHIFVTAQMKAFSVMAVVACGIIATVIDGSSSIGADFGGVPALVVAFSLLTLMTMGKTVRLRTFIAILAGAASITLAAAFLDWLRPPASRTHLGKFFELVVTGDAFAAIGRKLGFLFISVPVFVWVLVSLMMAGGAWYMARQIRAGWHRDCSEYDLFTQAAIAIVALAVVGFALNDSGLVLPMAAIFVAVPLLSVARGQQSAQQCTDEKIVDREAFVRN</sequence>
<evidence type="ECO:0000313" key="2">
    <source>
        <dbReference type="EMBL" id="WFM83327.1"/>
    </source>
</evidence>
<feature type="transmembrane region" description="Helical" evidence="1">
    <location>
        <begin position="634"/>
        <end position="654"/>
    </location>
</feature>
<feature type="transmembrane region" description="Helical" evidence="1">
    <location>
        <begin position="499"/>
        <end position="525"/>
    </location>
</feature>
<reference evidence="2 3" key="1">
    <citation type="submission" date="2023-03" db="EMBL/GenBank/DDBJ databases">
        <title>Complete genome of Arcanobacterium canis strain DSM 25104 isolated in 2010 from a canine otitis externa in Germany.</title>
        <authorList>
            <person name="Borowiak M."/>
            <person name="Kreitlow A."/>
            <person name="Malorny B."/>
            <person name="Laemmler C."/>
            <person name="Prenger-Berninghoff E."/>
            <person name="Ploetz M."/>
            <person name="Abdulmawjood A."/>
        </authorList>
    </citation>
    <scope>NUCLEOTIDE SEQUENCE [LARGE SCALE GENOMIC DNA]</scope>
    <source>
        <strain evidence="2 3">DSM 25104</strain>
    </source>
</reference>
<keyword evidence="1" id="KW-0812">Transmembrane</keyword>
<protein>
    <submittedName>
        <fullName evidence="2">Uncharacterized protein</fullName>
    </submittedName>
</protein>
<feature type="transmembrane region" description="Helical" evidence="1">
    <location>
        <begin position="400"/>
        <end position="420"/>
    </location>
</feature>
<accession>A0ABY8FYL6</accession>
<gene>
    <name evidence="2" type="ORF">P7079_08040</name>
</gene>
<feature type="transmembrane region" description="Helical" evidence="1">
    <location>
        <begin position="359"/>
        <end position="379"/>
    </location>
</feature>
<feature type="transmembrane region" description="Helical" evidence="1">
    <location>
        <begin position="700"/>
        <end position="717"/>
    </location>
</feature>
<feature type="transmembrane region" description="Helical" evidence="1">
    <location>
        <begin position="532"/>
        <end position="548"/>
    </location>
</feature>
<name>A0ABY8FYL6_9ACTO</name>
<dbReference type="RefSeq" id="WP_278012722.1">
    <property type="nucleotide sequence ID" value="NZ_CP121208.1"/>
</dbReference>
<feature type="transmembrane region" description="Helical" evidence="1">
    <location>
        <begin position="554"/>
        <end position="573"/>
    </location>
</feature>
<keyword evidence="3" id="KW-1185">Reference proteome</keyword>
<keyword evidence="1" id="KW-0472">Membrane</keyword>
<proteinExistence type="predicted"/>
<feature type="transmembrane region" description="Helical" evidence="1">
    <location>
        <begin position="585"/>
        <end position="605"/>
    </location>
</feature>
<dbReference type="Proteomes" id="UP001215216">
    <property type="component" value="Chromosome"/>
</dbReference>
<organism evidence="2 3">
    <name type="scientific">Arcanobacterium canis</name>
    <dbReference type="NCBI Taxonomy" id="999183"/>
    <lineage>
        <taxon>Bacteria</taxon>
        <taxon>Bacillati</taxon>
        <taxon>Actinomycetota</taxon>
        <taxon>Actinomycetes</taxon>
        <taxon>Actinomycetales</taxon>
        <taxon>Actinomycetaceae</taxon>
        <taxon>Arcanobacterium</taxon>
    </lineage>
</organism>
<feature type="transmembrane region" description="Helical" evidence="1">
    <location>
        <begin position="426"/>
        <end position="446"/>
    </location>
</feature>
<feature type="transmembrane region" description="Helical" evidence="1">
    <location>
        <begin position="458"/>
        <end position="479"/>
    </location>
</feature>